<dbReference type="RefSeq" id="WP_245755821.1">
    <property type="nucleotide sequence ID" value="NZ_FOWZ01000002.1"/>
</dbReference>
<dbReference type="InterPro" id="IPR007715">
    <property type="entry name" value="Coq4"/>
</dbReference>
<organism evidence="1 2">
    <name type="scientific">Qipengyuania nanhaisediminis</name>
    <dbReference type="NCBI Taxonomy" id="604088"/>
    <lineage>
        <taxon>Bacteria</taxon>
        <taxon>Pseudomonadati</taxon>
        <taxon>Pseudomonadota</taxon>
        <taxon>Alphaproteobacteria</taxon>
        <taxon>Sphingomonadales</taxon>
        <taxon>Erythrobacteraceae</taxon>
        <taxon>Qipengyuania</taxon>
    </lineage>
</organism>
<dbReference type="AlphaFoldDB" id="A0A1I5MYN9"/>
<dbReference type="GO" id="GO:0006744">
    <property type="term" value="P:ubiquinone biosynthetic process"/>
    <property type="evidence" value="ECO:0007669"/>
    <property type="project" value="InterPro"/>
</dbReference>
<name>A0A1I5MYN9_9SPHN</name>
<dbReference type="Proteomes" id="UP000199331">
    <property type="component" value="Unassembled WGS sequence"/>
</dbReference>
<proteinExistence type="predicted"/>
<reference evidence="2" key="1">
    <citation type="submission" date="2016-10" db="EMBL/GenBank/DDBJ databases">
        <authorList>
            <person name="Varghese N."/>
            <person name="Submissions S."/>
        </authorList>
    </citation>
    <scope>NUCLEOTIDE SEQUENCE [LARGE SCALE GENOMIC DNA]</scope>
    <source>
        <strain evidence="2">CGMCC 1.7715</strain>
    </source>
</reference>
<dbReference type="Pfam" id="PF05019">
    <property type="entry name" value="Coq4"/>
    <property type="match status" value="1"/>
</dbReference>
<accession>A0A1I5MYN9</accession>
<protein>
    <submittedName>
        <fullName evidence="1">Ubiquinone biosynthesis protein COQ4</fullName>
    </submittedName>
</protein>
<evidence type="ECO:0000313" key="1">
    <source>
        <dbReference type="EMBL" id="SFP14684.1"/>
    </source>
</evidence>
<keyword evidence="1" id="KW-0830">Ubiquinone</keyword>
<evidence type="ECO:0000313" key="2">
    <source>
        <dbReference type="Proteomes" id="UP000199331"/>
    </source>
</evidence>
<sequence length="272" mass="30860">MVGEATHMAGPGVDHAADGIPFRHPVRPYRKRNLRRALHHYRKLVENKEDTSHVFHIYDALPSEHFEPDAERLALSDHGEMLRKTEPYLPHILDDREALRAMPTGSVGQAYCDFMEEQGLTAEGLARKGTWSGRPIYGDMIEWFGWRQRDTHDLLHVMTGYGRDTLGEACVLLFTHGHSPSPAHLLLGYSGALKIRQSVQTQAPVIDAAREARRAGKGCEGLVGHPIREILHMDLHHAREVLGFSAPLAYFRCHEIWQDENIDPHRLLSRRA</sequence>
<dbReference type="EMBL" id="FOWZ01000002">
    <property type="protein sequence ID" value="SFP14684.1"/>
    <property type="molecule type" value="Genomic_DNA"/>
</dbReference>
<keyword evidence="2" id="KW-1185">Reference proteome</keyword>
<dbReference type="STRING" id="604088.SAMN04488060_1664"/>
<gene>
    <name evidence="1" type="ORF">SAMN04488060_1664</name>
</gene>